<dbReference type="Proteomes" id="UP000252118">
    <property type="component" value="Unassembled WGS sequence"/>
</dbReference>
<gene>
    <name evidence="4" type="ORF">DET59_12718</name>
</gene>
<comment type="caution">
    <text evidence="4">The sequence shown here is derived from an EMBL/GenBank/DDBJ whole genome shotgun (WGS) entry which is preliminary data.</text>
</comment>
<accession>A0A366ECH8</accession>
<dbReference type="OrthoDB" id="1845399at2"/>
<sequence>MIIIENGLSSNGLTNLSPVEENIVKALESSPTEYRYRNLGELRFELKMRERFIVNARSMDEGDAKFAAFEHSYFNSTFWIKTPYGYRLRDSKLPSEAIEDIFTNSSAYSFECVTSIVLIYYKSILDMIRTSYFNQLFSPLLVWGHNYDDDMGMVTYEGVDYIPGDVYYFSNPDYDDPIWMGENSVFLKEDQYFGHGVGIMTHDEMIEALNTLRKKDATEPAFLLQQVTRLKFADLYRYA</sequence>
<dbReference type="GO" id="GO:0003810">
    <property type="term" value="F:protein-glutamine gamma-glutamyltransferase activity"/>
    <property type="evidence" value="ECO:0007669"/>
    <property type="project" value="InterPro"/>
</dbReference>
<keyword evidence="3" id="KW-0012">Acyltransferase</keyword>
<evidence type="ECO:0000313" key="5">
    <source>
        <dbReference type="Proteomes" id="UP000252118"/>
    </source>
</evidence>
<dbReference type="Pfam" id="PF20085">
    <property type="entry name" value="TGL"/>
    <property type="match status" value="1"/>
</dbReference>
<evidence type="ECO:0000256" key="1">
    <source>
        <dbReference type="ARBA" id="ARBA00022679"/>
    </source>
</evidence>
<evidence type="ECO:0000256" key="2">
    <source>
        <dbReference type="ARBA" id="ARBA00022969"/>
    </source>
</evidence>
<dbReference type="GO" id="GO:0030435">
    <property type="term" value="P:sporulation resulting in formation of a cellular spore"/>
    <property type="evidence" value="ECO:0007669"/>
    <property type="project" value="UniProtKB-KW"/>
</dbReference>
<protein>
    <submittedName>
        <fullName evidence="4">Protein-glutamine gamma-glutamyltransferase</fullName>
    </submittedName>
</protein>
<evidence type="ECO:0000313" key="4">
    <source>
        <dbReference type="EMBL" id="RBP00094.1"/>
    </source>
</evidence>
<organism evidence="4 5">
    <name type="scientific">Rossellomorea aquimaris</name>
    <dbReference type="NCBI Taxonomy" id="189382"/>
    <lineage>
        <taxon>Bacteria</taxon>
        <taxon>Bacillati</taxon>
        <taxon>Bacillota</taxon>
        <taxon>Bacilli</taxon>
        <taxon>Bacillales</taxon>
        <taxon>Bacillaceae</taxon>
        <taxon>Rossellomorea</taxon>
    </lineage>
</organism>
<dbReference type="InterPro" id="IPR020916">
    <property type="entry name" value="Gln_gamma-glutamylTfrase_bac"/>
</dbReference>
<dbReference type="RefSeq" id="WP_113971284.1">
    <property type="nucleotide sequence ID" value="NZ_QNRJ01000027.1"/>
</dbReference>
<reference evidence="4 5" key="1">
    <citation type="submission" date="2018-06" db="EMBL/GenBank/DDBJ databases">
        <title>Freshwater and sediment microbial communities from various areas in North America, analyzing microbe dynamics in response to fracking.</title>
        <authorList>
            <person name="Lamendella R."/>
        </authorList>
    </citation>
    <scope>NUCLEOTIDE SEQUENCE [LARGE SCALE GENOMIC DNA]</scope>
    <source>
        <strain evidence="4 5">97B</strain>
    </source>
</reference>
<evidence type="ECO:0000256" key="3">
    <source>
        <dbReference type="ARBA" id="ARBA00023315"/>
    </source>
</evidence>
<name>A0A366ECH8_9BACI</name>
<dbReference type="EMBL" id="QNRJ01000027">
    <property type="protein sequence ID" value="RBP00094.1"/>
    <property type="molecule type" value="Genomic_DNA"/>
</dbReference>
<keyword evidence="2" id="KW-0749">Sporulation</keyword>
<proteinExistence type="predicted"/>
<dbReference type="AlphaFoldDB" id="A0A366ECH8"/>
<keyword evidence="1 4" id="KW-0808">Transferase</keyword>